<evidence type="ECO:0000313" key="2">
    <source>
        <dbReference type="Proteomes" id="UP000199163"/>
    </source>
</evidence>
<proteinExistence type="predicted"/>
<protein>
    <submittedName>
        <fullName evidence="1">Loader and inhibitor of phage G40P</fullName>
    </submittedName>
</protein>
<dbReference type="RefSeq" id="WP_175487555.1">
    <property type="nucleotide sequence ID" value="NZ_FNDK01000024.1"/>
</dbReference>
<dbReference type="AlphaFoldDB" id="A0A1G8IH75"/>
<sequence length="111" mass="13170">MKYEQAVDVLETIKEIYPKFEITKRKAEILIPALKKMDYDGVIKNLSSYAAEKPFPPTIAEIASYPKTRNEEWEKVKEFRKNGEKVNPEKKKKFRQYWNNLLEKVKADDET</sequence>
<organism evidence="1 2">
    <name type="scientific">Alteribacillus persepolensis</name>
    <dbReference type="NCBI Taxonomy" id="568899"/>
    <lineage>
        <taxon>Bacteria</taxon>
        <taxon>Bacillati</taxon>
        <taxon>Bacillota</taxon>
        <taxon>Bacilli</taxon>
        <taxon>Bacillales</taxon>
        <taxon>Bacillaceae</taxon>
        <taxon>Alteribacillus</taxon>
    </lineage>
</organism>
<keyword evidence="2" id="KW-1185">Reference proteome</keyword>
<evidence type="ECO:0000313" key="1">
    <source>
        <dbReference type="EMBL" id="SDI18274.1"/>
    </source>
</evidence>
<dbReference type="EMBL" id="FNDK01000024">
    <property type="protein sequence ID" value="SDI18274.1"/>
    <property type="molecule type" value="Genomic_DNA"/>
</dbReference>
<dbReference type="STRING" id="568899.SAMN05192534_12421"/>
<gene>
    <name evidence="1" type="ORF">SAMN05192534_12421</name>
</gene>
<name>A0A1G8IH75_9BACI</name>
<dbReference type="Gene3D" id="1.10.8.200">
    <property type="entry name" value="Replisome organizer (g39p helicase loader/inhibitor protein)"/>
    <property type="match status" value="1"/>
</dbReference>
<dbReference type="Proteomes" id="UP000199163">
    <property type="component" value="Unassembled WGS sequence"/>
</dbReference>
<reference evidence="1 2" key="1">
    <citation type="submission" date="2016-10" db="EMBL/GenBank/DDBJ databases">
        <authorList>
            <person name="de Groot N.N."/>
        </authorList>
    </citation>
    <scope>NUCLEOTIDE SEQUENCE [LARGE SCALE GENOMIC DNA]</scope>
    <source>
        <strain evidence="1 2">DSM 21632</strain>
    </source>
</reference>
<accession>A0A1G8IH75</accession>